<keyword evidence="7 18" id="KW-0479">Metal-binding</keyword>
<evidence type="ECO:0000256" key="3">
    <source>
        <dbReference type="ARBA" id="ARBA00004370"/>
    </source>
</evidence>
<protein>
    <recommendedName>
        <fullName evidence="5 19">Leishmanolysin</fullName>
        <ecNumber evidence="5 19">3.4.24.36</ecNumber>
    </recommendedName>
</protein>
<proteinExistence type="inferred from homology"/>
<comment type="subcellular location">
    <subcellularLocation>
        <location evidence="3">Membrane</location>
    </subcellularLocation>
</comment>
<dbReference type="GO" id="GO:0005737">
    <property type="term" value="C:cytoplasm"/>
    <property type="evidence" value="ECO:0007669"/>
    <property type="project" value="TreeGrafter"/>
</dbReference>
<dbReference type="AlphaFoldDB" id="A0A836H128"/>
<evidence type="ECO:0000256" key="6">
    <source>
        <dbReference type="ARBA" id="ARBA00022670"/>
    </source>
</evidence>
<dbReference type="GO" id="GO:0006508">
    <property type="term" value="P:proteolysis"/>
    <property type="evidence" value="ECO:0007669"/>
    <property type="project" value="UniProtKB-KW"/>
</dbReference>
<evidence type="ECO:0000256" key="2">
    <source>
        <dbReference type="ARBA" id="ARBA00003364"/>
    </source>
</evidence>
<dbReference type="Gene3D" id="2.30.34.10">
    <property type="entry name" value="Leishmanolysin domain 4"/>
    <property type="match status" value="1"/>
</dbReference>
<comment type="catalytic activity">
    <reaction evidence="1 19">
        <text>Preference for hydrophobic residues at P1 and P1' and basic residues at P2' and P3'. A model nonapeptide is cleaved at -Ala-Tyr-|-Leu-Lys-Lys-.</text>
        <dbReference type="EC" id="3.4.24.36"/>
    </reaction>
</comment>
<dbReference type="Pfam" id="PF01457">
    <property type="entry name" value="Peptidase_M8"/>
    <property type="match status" value="1"/>
</dbReference>
<evidence type="ECO:0000256" key="17">
    <source>
        <dbReference type="PIRSR" id="PIRSR601577-1"/>
    </source>
</evidence>
<dbReference type="Gene3D" id="3.10.170.20">
    <property type="match status" value="1"/>
</dbReference>
<dbReference type="Gene3D" id="2.10.55.10">
    <property type="entry name" value="Leishmanolysin domain 3"/>
    <property type="match status" value="1"/>
</dbReference>
<keyword evidence="21" id="KW-1185">Reference proteome</keyword>
<evidence type="ECO:0000256" key="16">
    <source>
        <dbReference type="ARBA" id="ARBA00023180"/>
    </source>
</evidence>
<evidence type="ECO:0000313" key="20">
    <source>
        <dbReference type="EMBL" id="KAG5484966.1"/>
    </source>
</evidence>
<dbReference type="OrthoDB" id="265814at2759"/>
<feature type="chain" id="PRO_5033093604" description="Leishmanolysin" evidence="19">
    <location>
        <begin position="27"/>
        <end position="586"/>
    </location>
</feature>
<organism evidence="20 21">
    <name type="scientific">Leishmania martiniquensis</name>
    <dbReference type="NCBI Taxonomy" id="1580590"/>
    <lineage>
        <taxon>Eukaryota</taxon>
        <taxon>Discoba</taxon>
        <taxon>Euglenozoa</taxon>
        <taxon>Kinetoplastea</taxon>
        <taxon>Metakinetoplastina</taxon>
        <taxon>Trypanosomatida</taxon>
        <taxon>Trypanosomatidae</taxon>
        <taxon>Leishmaniinae</taxon>
        <taxon>Leishmania</taxon>
    </lineage>
</organism>
<keyword evidence="14" id="KW-0865">Zymogen</keyword>
<reference evidence="21" key="1">
    <citation type="journal article" date="2021" name="Microbiol. Resour. Announc.">
        <title>LGAAP: Leishmaniinae Genome Assembly and Annotation Pipeline.</title>
        <authorList>
            <person name="Almutairi H."/>
            <person name="Urbaniak M.D."/>
            <person name="Bates M.D."/>
            <person name="Jariyapan N."/>
            <person name="Kwakye-Nuako G."/>
            <person name="Thomaz-Soccol V."/>
            <person name="Al-Salem W.S."/>
            <person name="Dillon R.J."/>
            <person name="Bates P.A."/>
            <person name="Gatherer D."/>
        </authorList>
    </citation>
    <scope>NUCLEOTIDE SEQUENCE [LARGE SCALE GENOMIC DNA]</scope>
</reference>
<dbReference type="GO" id="GO:0007155">
    <property type="term" value="P:cell adhesion"/>
    <property type="evidence" value="ECO:0007669"/>
    <property type="project" value="UniProtKB-KW"/>
</dbReference>
<keyword evidence="15" id="KW-1015">Disulfide bond</keyword>
<evidence type="ECO:0000256" key="5">
    <source>
        <dbReference type="ARBA" id="ARBA00012397"/>
    </source>
</evidence>
<evidence type="ECO:0000256" key="9">
    <source>
        <dbReference type="ARBA" id="ARBA00022801"/>
    </source>
</evidence>
<dbReference type="RefSeq" id="XP_067180638.1">
    <property type="nucleotide sequence ID" value="XM_067324434.1"/>
</dbReference>
<keyword evidence="8 19" id="KW-0732">Signal</keyword>
<name>A0A836H128_9TRYP</name>
<sequence>MSASIAHAAARLVCLAAAAVAIAVSAAAVCAQAAGHRCIHDAVQDLVLRSAAQQGSGPAALSAMGLPRVSLAPSNDAGAAGLAAANSMPTSPPRARGWGPVRIFVSTYGLTDPFYYCREVGQVVTNHSGGVAICKEEDILTEQKRNALNAYLDAAVKMHSDRLHVDQLVREILRVGVMVGPVCSTFKVPPEHQAEGIPGYDFVLYVGATPAAGDIEAFAAVCQTLPDGRPAVGVMNVAPARITTPGSRHMKRVVTHELTHALGFGKLFFQEKHLIVMVPGGRGRGSPVPVLKGPTVVQRAQEHYGCRDLQHVELENLGPSNTVGSHWKMRSMKDELMGPITIAGYYTNLTLGALNDLGYYRANFGLGEEMKWGRGAGCDLFTEKCMERNITKWPEMFCNDSAPELRCPTDRLALGQCQIITYTGALPLQYQYFDRPNLGGRLNFMDFCPFVNGLGNALCTQDPAKAPGPLKLFNVFSELSRCIDGAFKPKNVRIPVNKFSGLCASVLCDPPTKTYKIRVAGSDRNVPCRDRQRILLGPLTDQFEAGGYLDCPPFVEVCQGNNLAAVASDAGEGTGSGAGDTAALQL</sequence>
<evidence type="ECO:0000313" key="21">
    <source>
        <dbReference type="Proteomes" id="UP000673552"/>
    </source>
</evidence>
<evidence type="ECO:0000256" key="7">
    <source>
        <dbReference type="ARBA" id="ARBA00022723"/>
    </source>
</evidence>
<dbReference type="EMBL" id="JAFEUZ010000010">
    <property type="protein sequence ID" value="KAG5484966.1"/>
    <property type="molecule type" value="Genomic_DNA"/>
</dbReference>
<keyword evidence="6 19" id="KW-0645">Protease</keyword>
<dbReference type="PANTHER" id="PTHR10942">
    <property type="entry name" value="LEISHMANOLYSIN-LIKE PEPTIDASE"/>
    <property type="match status" value="1"/>
</dbReference>
<evidence type="ECO:0000256" key="19">
    <source>
        <dbReference type="RuleBase" id="RU366077"/>
    </source>
</evidence>
<feature type="binding site" evidence="18">
    <location>
        <position position="326"/>
    </location>
    <ligand>
        <name>Zn(2+)</name>
        <dbReference type="ChEBI" id="CHEBI:29105"/>
        <note>catalytic</note>
    </ligand>
</feature>
<dbReference type="InterPro" id="IPR001577">
    <property type="entry name" value="Peptidase_M8"/>
</dbReference>
<evidence type="ECO:0000256" key="18">
    <source>
        <dbReference type="PIRSR" id="PIRSR601577-2"/>
    </source>
</evidence>
<comment type="caution">
    <text evidence="20">The sequence shown here is derived from an EMBL/GenBank/DDBJ whole genome shotgun (WGS) entry which is preliminary data.</text>
</comment>
<keyword evidence="12 18" id="KW-0482">Metalloprotease</keyword>
<keyword evidence="11" id="KW-0130">Cell adhesion</keyword>
<comment type="similarity">
    <text evidence="4 19">Belongs to the peptidase M8 family.</text>
</comment>
<dbReference type="EC" id="3.4.24.36" evidence="5 19"/>
<dbReference type="GO" id="GO:0046872">
    <property type="term" value="F:metal ion binding"/>
    <property type="evidence" value="ECO:0007669"/>
    <property type="project" value="UniProtKB-KW"/>
</dbReference>
<dbReference type="FunFam" id="3.90.132.10:FF:000001">
    <property type="entry name" value="leishmanolysin-like peptidase isoform X2"/>
    <property type="match status" value="1"/>
</dbReference>
<evidence type="ECO:0000256" key="13">
    <source>
        <dbReference type="ARBA" id="ARBA00023136"/>
    </source>
</evidence>
<evidence type="ECO:0000256" key="10">
    <source>
        <dbReference type="ARBA" id="ARBA00022833"/>
    </source>
</evidence>
<evidence type="ECO:0000256" key="11">
    <source>
        <dbReference type="ARBA" id="ARBA00022889"/>
    </source>
</evidence>
<evidence type="ECO:0000256" key="15">
    <source>
        <dbReference type="ARBA" id="ARBA00023157"/>
    </source>
</evidence>
<keyword evidence="13" id="KW-0472">Membrane</keyword>
<evidence type="ECO:0000256" key="1">
    <source>
        <dbReference type="ARBA" id="ARBA00001249"/>
    </source>
</evidence>
<feature type="binding site" evidence="18">
    <location>
        <position position="260"/>
    </location>
    <ligand>
        <name>Zn(2+)</name>
        <dbReference type="ChEBI" id="CHEBI:29105"/>
        <note>catalytic</note>
    </ligand>
</feature>
<feature type="active site" evidence="17">
    <location>
        <position position="257"/>
    </location>
</feature>
<dbReference type="GeneID" id="92516946"/>
<dbReference type="KEGG" id="lmat:92516946"/>
<keyword evidence="10 18" id="KW-0862">Zinc</keyword>
<keyword evidence="9 19" id="KW-0378">Hydrolase</keyword>
<feature type="binding site" evidence="18">
    <location>
        <position position="256"/>
    </location>
    <ligand>
        <name>Zn(2+)</name>
        <dbReference type="ChEBI" id="CHEBI:29105"/>
        <note>catalytic</note>
    </ligand>
</feature>
<evidence type="ECO:0000256" key="8">
    <source>
        <dbReference type="ARBA" id="ARBA00022729"/>
    </source>
</evidence>
<keyword evidence="16" id="KW-0325">Glycoprotein</keyword>
<dbReference type="Gene3D" id="3.90.132.10">
    <property type="entry name" value="Leishmanolysin , domain 2"/>
    <property type="match status" value="1"/>
</dbReference>
<feature type="signal peptide" evidence="19">
    <location>
        <begin position="1"/>
        <end position="26"/>
    </location>
</feature>
<evidence type="ECO:0000256" key="4">
    <source>
        <dbReference type="ARBA" id="ARBA00005860"/>
    </source>
</evidence>
<comment type="cofactor">
    <cofactor evidence="18 19">
        <name>Zn(2+)</name>
        <dbReference type="ChEBI" id="CHEBI:29105"/>
    </cofactor>
    <text evidence="18 19">Binds 1 zinc ion per subunit.</text>
</comment>
<dbReference type="PANTHER" id="PTHR10942:SF0">
    <property type="entry name" value="LEISHMANOLYSIN-LIKE PEPTIDASE"/>
    <property type="match status" value="1"/>
</dbReference>
<dbReference type="GO" id="GO:0004222">
    <property type="term" value="F:metalloendopeptidase activity"/>
    <property type="evidence" value="ECO:0007669"/>
    <property type="project" value="UniProtKB-UniRule"/>
</dbReference>
<evidence type="ECO:0000256" key="14">
    <source>
        <dbReference type="ARBA" id="ARBA00023145"/>
    </source>
</evidence>
<dbReference type="GO" id="GO:0016020">
    <property type="term" value="C:membrane"/>
    <property type="evidence" value="ECO:0007669"/>
    <property type="project" value="UniProtKB-SubCell"/>
</dbReference>
<dbReference type="SUPFAM" id="SSF55486">
    <property type="entry name" value="Metalloproteases ('zincins'), catalytic domain"/>
    <property type="match status" value="1"/>
</dbReference>
<gene>
    <name evidence="20" type="ORF">LSCM1_07044</name>
</gene>
<reference evidence="21" key="2">
    <citation type="journal article" date="2021" name="Sci. Data">
        <title>Chromosome-scale genome sequencing, assembly and annotation of six genomes from subfamily Leishmaniinae.</title>
        <authorList>
            <person name="Almutairi H."/>
            <person name="Urbaniak M.D."/>
            <person name="Bates M.D."/>
            <person name="Jariyapan N."/>
            <person name="Kwakye-Nuako G."/>
            <person name="Thomaz Soccol V."/>
            <person name="Al-Salem W.S."/>
            <person name="Dillon R.J."/>
            <person name="Bates P.A."/>
            <person name="Gatherer D."/>
        </authorList>
    </citation>
    <scope>NUCLEOTIDE SEQUENCE [LARGE SCALE GENOMIC DNA]</scope>
</reference>
<comment type="function">
    <text evidence="2">Has an integral role during the infection of macrophages in the mammalian host.</text>
</comment>
<evidence type="ECO:0000256" key="12">
    <source>
        <dbReference type="ARBA" id="ARBA00023049"/>
    </source>
</evidence>
<dbReference type="Proteomes" id="UP000673552">
    <property type="component" value="Unassembled WGS sequence"/>
</dbReference>
<accession>A0A836H128</accession>
<dbReference type="PRINTS" id="PR00782">
    <property type="entry name" value="LSHMANOLYSIN"/>
</dbReference>